<keyword evidence="4" id="KW-0547">Nucleotide-binding</keyword>
<evidence type="ECO:0000256" key="8">
    <source>
        <dbReference type="ARBA" id="ARBA00023125"/>
    </source>
</evidence>
<comment type="similarity">
    <text evidence="1">Belongs to the helicase family. DnaB subfamily.</text>
</comment>
<feature type="domain" description="SF4 helicase" evidence="12">
    <location>
        <begin position="181"/>
        <end position="445"/>
    </location>
</feature>
<organism evidence="13">
    <name type="scientific">marine sediment metagenome</name>
    <dbReference type="NCBI Taxonomy" id="412755"/>
    <lineage>
        <taxon>unclassified sequences</taxon>
        <taxon>metagenomes</taxon>
        <taxon>ecological metagenomes</taxon>
    </lineage>
</organism>
<dbReference type="InterPro" id="IPR036185">
    <property type="entry name" value="DNA_heli_DnaB-like_N_sf"/>
</dbReference>
<keyword evidence="8" id="KW-0238">DNA-binding</keyword>
<evidence type="ECO:0000256" key="3">
    <source>
        <dbReference type="ARBA" id="ARBA00022705"/>
    </source>
</evidence>
<evidence type="ECO:0000256" key="1">
    <source>
        <dbReference type="ARBA" id="ARBA00008428"/>
    </source>
</evidence>
<evidence type="ECO:0000256" key="5">
    <source>
        <dbReference type="ARBA" id="ARBA00022801"/>
    </source>
</evidence>
<evidence type="ECO:0000256" key="4">
    <source>
        <dbReference type="ARBA" id="ARBA00022741"/>
    </source>
</evidence>
<keyword evidence="2" id="KW-0639">Primosome</keyword>
<name>A0A0F9KBC7_9ZZZZ</name>
<evidence type="ECO:0000256" key="11">
    <source>
        <dbReference type="ARBA" id="ARBA00048954"/>
    </source>
</evidence>
<dbReference type="GO" id="GO:0043139">
    <property type="term" value="F:5'-3' DNA helicase activity"/>
    <property type="evidence" value="ECO:0007669"/>
    <property type="project" value="UniProtKB-EC"/>
</dbReference>
<protein>
    <recommendedName>
        <fullName evidence="10">DNA 5'-3' helicase</fullName>
        <ecNumber evidence="10">5.6.2.3</ecNumber>
    </recommendedName>
</protein>
<evidence type="ECO:0000259" key="12">
    <source>
        <dbReference type="PROSITE" id="PS51199"/>
    </source>
</evidence>
<dbReference type="PANTHER" id="PTHR30153:SF2">
    <property type="entry name" value="REPLICATIVE DNA HELICASE"/>
    <property type="match status" value="1"/>
</dbReference>
<dbReference type="EMBL" id="LAZR01013987">
    <property type="protein sequence ID" value="KKM19433.1"/>
    <property type="molecule type" value="Genomic_DNA"/>
</dbReference>
<dbReference type="NCBIfam" id="TIGR00665">
    <property type="entry name" value="DnaB"/>
    <property type="match status" value="1"/>
</dbReference>
<dbReference type="InterPro" id="IPR007694">
    <property type="entry name" value="DNA_helicase_DnaB-like_C"/>
</dbReference>
<dbReference type="GO" id="GO:0016787">
    <property type="term" value="F:hydrolase activity"/>
    <property type="evidence" value="ECO:0007669"/>
    <property type="project" value="UniProtKB-KW"/>
</dbReference>
<keyword evidence="5" id="KW-0378">Hydrolase</keyword>
<evidence type="ECO:0000256" key="7">
    <source>
        <dbReference type="ARBA" id="ARBA00022840"/>
    </source>
</evidence>
<dbReference type="PROSITE" id="PS51199">
    <property type="entry name" value="SF4_HELICASE"/>
    <property type="match status" value="1"/>
</dbReference>
<dbReference type="Pfam" id="PF00772">
    <property type="entry name" value="DnaB"/>
    <property type="match status" value="1"/>
</dbReference>
<comment type="catalytic activity">
    <reaction evidence="11">
        <text>ATP + H2O = ADP + phosphate + H(+)</text>
        <dbReference type="Rhea" id="RHEA:13065"/>
        <dbReference type="ChEBI" id="CHEBI:15377"/>
        <dbReference type="ChEBI" id="CHEBI:15378"/>
        <dbReference type="ChEBI" id="CHEBI:30616"/>
        <dbReference type="ChEBI" id="CHEBI:43474"/>
        <dbReference type="ChEBI" id="CHEBI:456216"/>
        <dbReference type="EC" id="5.6.2.3"/>
    </reaction>
</comment>
<dbReference type="GO" id="GO:0005829">
    <property type="term" value="C:cytosol"/>
    <property type="evidence" value="ECO:0007669"/>
    <property type="project" value="TreeGrafter"/>
</dbReference>
<dbReference type="Gene3D" id="3.40.50.300">
    <property type="entry name" value="P-loop containing nucleotide triphosphate hydrolases"/>
    <property type="match status" value="1"/>
</dbReference>
<dbReference type="InterPro" id="IPR007693">
    <property type="entry name" value="DNA_helicase_DnaB-like_N"/>
</dbReference>
<proteinExistence type="inferred from homology"/>
<dbReference type="Pfam" id="PF03796">
    <property type="entry name" value="DnaB_C"/>
    <property type="match status" value="1"/>
</dbReference>
<dbReference type="SUPFAM" id="SSF52540">
    <property type="entry name" value="P-loop containing nucleoside triphosphate hydrolases"/>
    <property type="match status" value="1"/>
</dbReference>
<keyword evidence="7" id="KW-0067">ATP-binding</keyword>
<dbReference type="InterPro" id="IPR027417">
    <property type="entry name" value="P-loop_NTPase"/>
</dbReference>
<accession>A0A0F9KBC7</accession>
<keyword evidence="3" id="KW-0235">DNA replication</keyword>
<keyword evidence="9" id="KW-0413">Isomerase</keyword>
<dbReference type="PANTHER" id="PTHR30153">
    <property type="entry name" value="REPLICATIVE DNA HELICASE DNAB"/>
    <property type="match status" value="1"/>
</dbReference>
<dbReference type="EC" id="5.6.2.3" evidence="10"/>
<dbReference type="InterPro" id="IPR016136">
    <property type="entry name" value="DNA_helicase_N/primase_C"/>
</dbReference>
<keyword evidence="6" id="KW-0347">Helicase</keyword>
<reference evidence="13" key="1">
    <citation type="journal article" date="2015" name="Nature">
        <title>Complex archaea that bridge the gap between prokaryotes and eukaryotes.</title>
        <authorList>
            <person name="Spang A."/>
            <person name="Saw J.H."/>
            <person name="Jorgensen S.L."/>
            <person name="Zaremba-Niedzwiedzka K."/>
            <person name="Martijn J."/>
            <person name="Lind A.E."/>
            <person name="van Eijk R."/>
            <person name="Schleper C."/>
            <person name="Guy L."/>
            <person name="Ettema T.J."/>
        </authorList>
    </citation>
    <scope>NUCLEOTIDE SEQUENCE</scope>
</reference>
<dbReference type="GO" id="GO:0005524">
    <property type="term" value="F:ATP binding"/>
    <property type="evidence" value="ECO:0007669"/>
    <property type="project" value="UniProtKB-KW"/>
</dbReference>
<dbReference type="SUPFAM" id="SSF48024">
    <property type="entry name" value="N-terminal domain of DnaB helicase"/>
    <property type="match status" value="1"/>
</dbReference>
<dbReference type="Gene3D" id="1.10.860.10">
    <property type="entry name" value="DNAb Helicase, Chain A"/>
    <property type="match status" value="1"/>
</dbReference>
<dbReference type="GO" id="GO:0003677">
    <property type="term" value="F:DNA binding"/>
    <property type="evidence" value="ECO:0007669"/>
    <property type="project" value="UniProtKB-KW"/>
</dbReference>
<comment type="caution">
    <text evidence="13">The sequence shown here is derived from an EMBL/GenBank/DDBJ whole genome shotgun (WGS) entry which is preliminary data.</text>
</comment>
<evidence type="ECO:0000256" key="6">
    <source>
        <dbReference type="ARBA" id="ARBA00022806"/>
    </source>
</evidence>
<evidence type="ECO:0000313" key="13">
    <source>
        <dbReference type="EMBL" id="KKM19433.1"/>
    </source>
</evidence>
<dbReference type="InterPro" id="IPR007692">
    <property type="entry name" value="DNA_helicase_DnaB"/>
</dbReference>
<evidence type="ECO:0000256" key="2">
    <source>
        <dbReference type="ARBA" id="ARBA00022515"/>
    </source>
</evidence>
<dbReference type="GO" id="GO:1990077">
    <property type="term" value="C:primosome complex"/>
    <property type="evidence" value="ECO:0007669"/>
    <property type="project" value="UniProtKB-KW"/>
</dbReference>
<evidence type="ECO:0000256" key="9">
    <source>
        <dbReference type="ARBA" id="ARBA00023235"/>
    </source>
</evidence>
<gene>
    <name evidence="13" type="ORF">LCGC14_1655690</name>
</gene>
<sequence>MNLDYGKIPPQAIEVEEVLLGALLIDPDSIDNTLSLLPDGAFYGHSNETIYQAVKSVYGRGGAVDILTISEELRKIDKLETCGGVVYISQLTSRVASGAHAAEHAMIILQKFVMREAIRISNDLQNTAYDEGCDMEDMIAKLFHAVNDLQVLLLANKRGSTLGETVNASVQDYFERKKLRQTGQTLGIQTPLKAIDHFTNGWQDGDLIIVASRPSMGKTAFAIAAMVNAAKQNKSSVMFSIEMTRVKIGDRIVIGEGRLDPDRYRSGSMTEEQEATLERVLGEIERLPAIIDDSPKQTVSDIWGKLRVLKNKDKCDLAIIDYVGLVGASKERGKSREQEVAEISAALKQMAKDLSIPIIVLSQLNRGVEMRLDKRPKLSDLRESGSLEQDSDVVIMLYRDEYYTPGSSVGRGEANITKNRNGQVGMVGFYYNSSLTRIHDAEEVNITDKPF</sequence>
<dbReference type="CDD" id="cd00984">
    <property type="entry name" value="DnaB_C"/>
    <property type="match status" value="1"/>
</dbReference>
<evidence type="ECO:0000256" key="10">
    <source>
        <dbReference type="ARBA" id="ARBA00044969"/>
    </source>
</evidence>
<dbReference type="AlphaFoldDB" id="A0A0F9KBC7"/>
<dbReference type="GO" id="GO:0006269">
    <property type="term" value="P:DNA replication, synthesis of primer"/>
    <property type="evidence" value="ECO:0007669"/>
    <property type="project" value="UniProtKB-KW"/>
</dbReference>